<name>A0A8T0PCT0_PANVG</name>
<dbReference type="AlphaFoldDB" id="A0A8T0PCT0"/>
<dbReference type="Proteomes" id="UP000823388">
    <property type="component" value="Chromosome 8K"/>
</dbReference>
<accession>A0A8T0PCT0</accession>
<feature type="compositionally biased region" description="Basic residues" evidence="1">
    <location>
        <begin position="88"/>
        <end position="104"/>
    </location>
</feature>
<dbReference type="EMBL" id="CM029051">
    <property type="protein sequence ID" value="KAG2559673.1"/>
    <property type="molecule type" value="Genomic_DNA"/>
</dbReference>
<keyword evidence="3" id="KW-1185">Reference proteome</keyword>
<gene>
    <name evidence="2" type="ORF">PVAP13_8KG023340</name>
</gene>
<proteinExistence type="predicted"/>
<organism evidence="2 3">
    <name type="scientific">Panicum virgatum</name>
    <name type="common">Blackwell switchgrass</name>
    <dbReference type="NCBI Taxonomy" id="38727"/>
    <lineage>
        <taxon>Eukaryota</taxon>
        <taxon>Viridiplantae</taxon>
        <taxon>Streptophyta</taxon>
        <taxon>Embryophyta</taxon>
        <taxon>Tracheophyta</taxon>
        <taxon>Spermatophyta</taxon>
        <taxon>Magnoliopsida</taxon>
        <taxon>Liliopsida</taxon>
        <taxon>Poales</taxon>
        <taxon>Poaceae</taxon>
        <taxon>PACMAD clade</taxon>
        <taxon>Panicoideae</taxon>
        <taxon>Panicodae</taxon>
        <taxon>Paniceae</taxon>
        <taxon>Panicinae</taxon>
        <taxon>Panicum</taxon>
        <taxon>Panicum sect. Hiantes</taxon>
    </lineage>
</organism>
<evidence type="ECO:0000256" key="1">
    <source>
        <dbReference type="SAM" id="MobiDB-lite"/>
    </source>
</evidence>
<protein>
    <submittedName>
        <fullName evidence="2">Uncharacterized protein</fullName>
    </submittedName>
</protein>
<reference evidence="2" key="1">
    <citation type="submission" date="2020-05" db="EMBL/GenBank/DDBJ databases">
        <title>WGS assembly of Panicum virgatum.</title>
        <authorList>
            <person name="Lovell J.T."/>
            <person name="Jenkins J."/>
            <person name="Shu S."/>
            <person name="Juenger T.E."/>
            <person name="Schmutz J."/>
        </authorList>
    </citation>
    <scope>NUCLEOTIDE SEQUENCE</scope>
    <source>
        <strain evidence="2">AP13</strain>
    </source>
</reference>
<sequence length="104" mass="11131">MPSLRRRPLRTPSPAARGWAAAACGTELRGAPSSCSDSAGAGLGNARREAGQATAAQGAETRRQREGRPWRRAGRAAAARGAELQRRREGRPRCAVRRRMGRVA</sequence>
<feature type="compositionally biased region" description="Basic and acidic residues" evidence="1">
    <location>
        <begin position="60"/>
        <end position="69"/>
    </location>
</feature>
<feature type="region of interest" description="Disordered" evidence="1">
    <location>
        <begin position="28"/>
        <end position="104"/>
    </location>
</feature>
<evidence type="ECO:0000313" key="2">
    <source>
        <dbReference type="EMBL" id="KAG2559673.1"/>
    </source>
</evidence>
<evidence type="ECO:0000313" key="3">
    <source>
        <dbReference type="Proteomes" id="UP000823388"/>
    </source>
</evidence>
<comment type="caution">
    <text evidence="2">The sequence shown here is derived from an EMBL/GenBank/DDBJ whole genome shotgun (WGS) entry which is preliminary data.</text>
</comment>